<keyword evidence="1" id="KW-0812">Transmembrane</keyword>
<evidence type="ECO:0000313" key="3">
    <source>
        <dbReference type="EMBL" id="PES41951.1"/>
    </source>
</evidence>
<evidence type="ECO:0000313" key="2">
    <source>
        <dbReference type="EMBL" id="MDD9784424.1"/>
    </source>
</evidence>
<keyword evidence="1" id="KW-0472">Membrane</keyword>
<dbReference type="Proteomes" id="UP001213771">
    <property type="component" value="Unassembled WGS sequence"/>
</dbReference>
<name>A0A2B0EP61_PRIMG</name>
<dbReference type="EMBL" id="JARAOX010000194">
    <property type="protein sequence ID" value="MDD9784424.1"/>
    <property type="molecule type" value="Genomic_DNA"/>
</dbReference>
<reference evidence="2 5" key="2">
    <citation type="submission" date="2023-02" db="EMBL/GenBank/DDBJ databases">
        <authorList>
            <person name="Olszewska D."/>
        </authorList>
    </citation>
    <scope>NUCLEOTIDE SEQUENCE [LARGE SCALE GENOMIC DNA]</scope>
    <source>
        <strain evidence="2 5">FDU301</strain>
    </source>
</reference>
<feature type="transmembrane region" description="Helical" evidence="1">
    <location>
        <begin position="33"/>
        <end position="53"/>
    </location>
</feature>
<protein>
    <submittedName>
        <fullName evidence="3">Uncharacterized protein</fullName>
    </submittedName>
</protein>
<feature type="transmembrane region" description="Helical" evidence="1">
    <location>
        <begin position="7"/>
        <end position="27"/>
    </location>
</feature>
<reference evidence="3 4" key="1">
    <citation type="submission" date="2017-09" db="EMBL/GenBank/DDBJ databases">
        <title>Large-scale bioinformatics analysis of Bacillus genomes uncovers conserved roles of natural products in bacterial physiology.</title>
        <authorList>
            <consortium name="Agbiome Team Llc"/>
            <person name="Bleich R.M."/>
            <person name="Kirk G.J."/>
            <person name="Santa Maria K.C."/>
            <person name="Allen S.E."/>
            <person name="Farag S."/>
            <person name="Shank E.A."/>
            <person name="Bowers A."/>
        </authorList>
    </citation>
    <scope>NUCLEOTIDE SEQUENCE [LARGE SCALE GENOMIC DNA]</scope>
    <source>
        <strain evidence="3 4">AFS003013</strain>
    </source>
</reference>
<keyword evidence="1" id="KW-1133">Transmembrane helix</keyword>
<sequence>MEINSYLTRFSCMLMLMFGGLFIIRYVKTGDLYLDQLLVFGAGFVLFIGSLIWKRKHQQQGNRKAC</sequence>
<organism evidence="3 4">
    <name type="scientific">Priestia megaterium</name>
    <name type="common">Bacillus megaterium</name>
    <dbReference type="NCBI Taxonomy" id="1404"/>
    <lineage>
        <taxon>Bacteria</taxon>
        <taxon>Bacillati</taxon>
        <taxon>Bacillota</taxon>
        <taxon>Bacilli</taxon>
        <taxon>Bacillales</taxon>
        <taxon>Bacillaceae</taxon>
        <taxon>Priestia</taxon>
    </lineage>
</organism>
<accession>A0A2B0EP61</accession>
<dbReference type="EMBL" id="NTYW01000004">
    <property type="protein sequence ID" value="PES41951.1"/>
    <property type="molecule type" value="Genomic_DNA"/>
</dbReference>
<dbReference type="RefSeq" id="WP_013058005.1">
    <property type="nucleotide sequence ID" value="NZ_CATKPS010000011.1"/>
</dbReference>
<evidence type="ECO:0000313" key="4">
    <source>
        <dbReference type="Proteomes" id="UP000220341"/>
    </source>
</evidence>
<gene>
    <name evidence="3" type="ORF">CN497_03980</name>
    <name evidence="2" type="ORF">PVE99_18845</name>
</gene>
<dbReference type="Proteomes" id="UP000220341">
    <property type="component" value="Unassembled WGS sequence"/>
</dbReference>
<comment type="caution">
    <text evidence="3">The sequence shown here is derived from an EMBL/GenBank/DDBJ whole genome shotgun (WGS) entry which is preliminary data.</text>
</comment>
<proteinExistence type="predicted"/>
<evidence type="ECO:0000256" key="1">
    <source>
        <dbReference type="SAM" id="Phobius"/>
    </source>
</evidence>
<evidence type="ECO:0000313" key="5">
    <source>
        <dbReference type="Proteomes" id="UP001213771"/>
    </source>
</evidence>
<dbReference type="AlphaFoldDB" id="A0A2B0EP61"/>